<dbReference type="VEuPathDB" id="MicrosporidiaDB:CWI37_1126p0010"/>
<dbReference type="PROSITE" id="PS51450">
    <property type="entry name" value="LRR"/>
    <property type="match status" value="1"/>
</dbReference>
<gene>
    <name evidence="2" type="ORF">CWI37_1126p0010</name>
</gene>
<dbReference type="PANTHER" id="PTHR46662">
    <property type="entry name" value="DI-GLUCOSE BINDING PROTEIN WITH LEUCINE-RICH REPEAT DOMAIN-CONTAINING PROTEIN"/>
    <property type="match status" value="1"/>
</dbReference>
<dbReference type="SUPFAM" id="SSF52047">
    <property type="entry name" value="RNI-like"/>
    <property type="match status" value="1"/>
</dbReference>
<accession>A0A4Q9KZG1</accession>
<proteinExistence type="predicted"/>
<keyword evidence="1" id="KW-1133">Transmembrane helix</keyword>
<comment type="caution">
    <text evidence="2">The sequence shown here is derived from an EMBL/GenBank/DDBJ whole genome shotgun (WGS) entry which is preliminary data.</text>
</comment>
<evidence type="ECO:0000256" key="1">
    <source>
        <dbReference type="SAM" id="Phobius"/>
    </source>
</evidence>
<evidence type="ECO:0000313" key="2">
    <source>
        <dbReference type="EMBL" id="TBU00055.1"/>
    </source>
</evidence>
<dbReference type="PANTHER" id="PTHR46662:SF104">
    <property type="entry name" value="GPI-ANCHORED ADHESIN-LIKE PROTEIN PGA55-RELATED"/>
    <property type="match status" value="1"/>
</dbReference>
<dbReference type="AlphaFoldDB" id="A0A4Q9KZG1"/>
<evidence type="ECO:0008006" key="4">
    <source>
        <dbReference type="Google" id="ProtNLM"/>
    </source>
</evidence>
<dbReference type="InterPro" id="IPR032675">
    <property type="entry name" value="LRR_dom_sf"/>
</dbReference>
<dbReference type="Proteomes" id="UP000292362">
    <property type="component" value="Unassembled WGS sequence"/>
</dbReference>
<dbReference type="EMBL" id="PITJ01001126">
    <property type="protein sequence ID" value="TBU00055.1"/>
    <property type="molecule type" value="Genomic_DNA"/>
</dbReference>
<keyword evidence="1" id="KW-0812">Transmembrane</keyword>
<name>A0A4Q9KZG1_9MICR</name>
<reference evidence="2 3" key="1">
    <citation type="submission" date="2017-12" db="EMBL/GenBank/DDBJ databases">
        <authorList>
            <person name="Pombert J.-F."/>
            <person name="Haag K.L."/>
            <person name="Ebert D."/>
        </authorList>
    </citation>
    <scope>NUCLEOTIDE SEQUENCE [LARGE SCALE GENOMIC DNA]</scope>
    <source>
        <strain evidence="2">FI-OER-3-3</strain>
    </source>
</reference>
<protein>
    <recommendedName>
        <fullName evidence="4">Leucine-rich repeat-containing protein</fullName>
    </recommendedName>
</protein>
<dbReference type="InterPro" id="IPR001611">
    <property type="entry name" value="Leu-rich_rpt"/>
</dbReference>
<keyword evidence="1" id="KW-0472">Membrane</keyword>
<dbReference type="Gene3D" id="3.80.10.10">
    <property type="entry name" value="Ribonuclease Inhibitor"/>
    <property type="match status" value="2"/>
</dbReference>
<evidence type="ECO:0000313" key="3">
    <source>
        <dbReference type="Proteomes" id="UP000292362"/>
    </source>
</evidence>
<sequence length="928" mass="108380">MRLRNKRISAISRIEIYSGGAESVCHNLFSSCCNRAIIRNWSTSNPLLKQAFFETLKSKQSHWKKTSGQASLSVIEGPEIHEQPTSRNYSRYLIVILAIFGFLEVIDCVRIIVSFDTLKRQNCLMVDSTNSFNPTNINNSKESFQAESFISPHNRCSSSATPNCSSEDIQHKEYDSNKRRRLDDANKTENTQCHFTGQTSHTTNDVCTGGVINQNSPAIFSFWNRNTIENAIKFPGDIQIVLPLEPINIVRFDYSENYMIRSMYLDEFNNVKTSKKEINIQDITNSNIDSSLFEECIYVLRYGWNCNFLGIKKENFLNLISLIYDLKCYSNSDALLTLYKSLLTYIFVYLENRSFNDTFDLTKDDFITHKKHFLPFIYVLYDSIKVTYDLDNKELTFIEKKNVKKEISIQYHDVDEIIIRITPRALELIDQERHTNKSTILNCIISVYKTKGIKISSDNSFFYESKNSDSVRTSAINKLQIENMNTSFIFLFNSMKFIKRREVISIEFERIVVSKIDMFFWDNFKAFYRAVSSKFPELQNLRFVGLNLLTGCLNNLCYMKIEILELLFCNFTVDLRSFKPRELIKLKKFKMNYTSIKFRIIESMMLSKTLEVLSLKGVAFTNYKYPECFENWQKYFRSLDLSYCKLCYTSLKFFSENIKAKKLYLNYFQIESQIVNILNQKSLHISTRKLSLCGNRIDSKLFYIITHFEVLEYLNLSSLKENSYNFYMSEHKFYSKLVDLNLSGNKIKEISFGFAKQLDRLVGLNLFNCNLKPGSLSDFCLGFMNNSLKRINLAGNVLHLSDIIQIGLLINLENFVLSLDNKVFSEFIEKYSALSFQNLETLILILTNLDDAIINFIISQPSLKSIELRNCTIRDEHQIDCKLTPDGFQRRIFENSEITLSNYKPNRKASINVVIRFFYLIKFRFKMI</sequence>
<organism evidence="2 3">
    <name type="scientific">Hamiltosporidium tvaerminnensis</name>
    <dbReference type="NCBI Taxonomy" id="1176355"/>
    <lineage>
        <taxon>Eukaryota</taxon>
        <taxon>Fungi</taxon>
        <taxon>Fungi incertae sedis</taxon>
        <taxon>Microsporidia</taxon>
        <taxon>Dubosqiidae</taxon>
        <taxon>Hamiltosporidium</taxon>
    </lineage>
</organism>
<feature type="transmembrane region" description="Helical" evidence="1">
    <location>
        <begin position="92"/>
        <end position="113"/>
    </location>
</feature>